<accession>A0A645IMM8</accession>
<dbReference type="EMBL" id="VSSQ01118834">
    <property type="protein sequence ID" value="MPN52585.1"/>
    <property type="molecule type" value="Genomic_DNA"/>
</dbReference>
<sequence>MVAQVFFDHGRGYFAGNSMTTVINAKEREYTAAFDMNLYANKRIYGIRFDPVDFPAKLLLKEAEAVFKDGRRAKLRFALGNESKKDGDAYIFEHNDANLYFYPEGNVEEMDALRFSGTLSLL</sequence>
<proteinExistence type="predicted"/>
<gene>
    <name evidence="1" type="ORF">SDC9_200247</name>
</gene>
<organism evidence="1">
    <name type="scientific">bioreactor metagenome</name>
    <dbReference type="NCBI Taxonomy" id="1076179"/>
    <lineage>
        <taxon>unclassified sequences</taxon>
        <taxon>metagenomes</taxon>
        <taxon>ecological metagenomes</taxon>
    </lineage>
</organism>
<comment type="caution">
    <text evidence="1">The sequence shown here is derived from an EMBL/GenBank/DDBJ whole genome shotgun (WGS) entry which is preliminary data.</text>
</comment>
<protein>
    <submittedName>
        <fullName evidence="1">Uncharacterized protein</fullName>
    </submittedName>
</protein>
<name>A0A645IMM8_9ZZZZ</name>
<evidence type="ECO:0000313" key="1">
    <source>
        <dbReference type="EMBL" id="MPN52585.1"/>
    </source>
</evidence>
<dbReference type="AlphaFoldDB" id="A0A645IMM8"/>
<reference evidence="1" key="1">
    <citation type="submission" date="2019-08" db="EMBL/GenBank/DDBJ databases">
        <authorList>
            <person name="Kucharzyk K."/>
            <person name="Murdoch R.W."/>
            <person name="Higgins S."/>
            <person name="Loffler F."/>
        </authorList>
    </citation>
    <scope>NUCLEOTIDE SEQUENCE</scope>
</reference>